<dbReference type="GO" id="GO:0016853">
    <property type="term" value="F:isomerase activity"/>
    <property type="evidence" value="ECO:0007669"/>
    <property type="project" value="UniProtKB-KW"/>
</dbReference>
<dbReference type="Proteomes" id="UP000069705">
    <property type="component" value="Unassembled WGS sequence"/>
</dbReference>
<reference evidence="2" key="2">
    <citation type="submission" date="2016-02" db="EMBL/GenBank/DDBJ databases">
        <title>Draft genome sequence of five rapidly growing Mycobacterium species.</title>
        <authorList>
            <person name="Katahira K."/>
            <person name="Gotou Y."/>
            <person name="Iida K."/>
            <person name="Ogura Y."/>
            <person name="Hayashi T."/>
        </authorList>
    </citation>
    <scope>NUCLEOTIDE SEQUENCE [LARGE SCALE GENOMIC DNA]</scope>
    <source>
        <strain evidence="2">JCM6368</strain>
    </source>
</reference>
<dbReference type="SUPFAM" id="SSF56235">
    <property type="entry name" value="N-terminal nucleophile aminohydrolases (Ntn hydrolases)"/>
    <property type="match status" value="1"/>
</dbReference>
<dbReference type="InterPro" id="IPR029055">
    <property type="entry name" value="Ntn_hydrolases_N"/>
</dbReference>
<keyword evidence="1" id="KW-0808">Transferase</keyword>
<organism evidence="1 2">
    <name type="scientific">Mycolicibacterium fortuitum subsp. acetamidolyticum</name>
    <dbReference type="NCBI Taxonomy" id="144550"/>
    <lineage>
        <taxon>Bacteria</taxon>
        <taxon>Bacillati</taxon>
        <taxon>Actinomycetota</taxon>
        <taxon>Actinomycetes</taxon>
        <taxon>Mycobacteriales</taxon>
        <taxon>Mycobacteriaceae</taxon>
        <taxon>Mycolicibacterium</taxon>
    </lineage>
</organism>
<dbReference type="AlphaFoldDB" id="A0A100WW08"/>
<evidence type="ECO:0000313" key="1">
    <source>
        <dbReference type="EMBL" id="GAT05413.1"/>
    </source>
</evidence>
<dbReference type="CDD" id="cd00352">
    <property type="entry name" value="Gn_AT_II"/>
    <property type="match status" value="1"/>
</dbReference>
<sequence length="259" mass="28657">MCILSYLPPHTPVDVDGLFNGGLHNPDGHGWAIVAGESIISGRALDLADALDAFATARERYPDGPALFHSRWATHGSVRLDNVHPFCVGGSQLTVVAHNGILPTAAHPARGDDRSDTRVFADEILPHQFRRLDKAGVQRALSQWCGKGNKLVILTTDPRYRRSAYLVNESAGQWDTETGIWHSNGDYIAAPKWPATIGHTALLEDYYDCCAVCGDGRIDDRDGYCVGCQSCQDCMEHRRDCMCWSRTYVAMQEWGRLAR</sequence>
<name>A0A100WW08_MYCFO</name>
<comment type="caution">
    <text evidence="1">The sequence shown here is derived from an EMBL/GenBank/DDBJ whole genome shotgun (WGS) entry which is preliminary data.</text>
</comment>
<gene>
    <name evidence="1" type="ORF">RMCFA_5524</name>
</gene>
<dbReference type="Gene3D" id="3.60.20.10">
    <property type="entry name" value="Glutamine Phosphoribosylpyrophosphate, subunit 1, domain 1"/>
    <property type="match status" value="1"/>
</dbReference>
<proteinExistence type="predicted"/>
<dbReference type="EMBL" id="BCSZ01000059">
    <property type="protein sequence ID" value="GAT05413.1"/>
    <property type="molecule type" value="Genomic_DNA"/>
</dbReference>
<dbReference type="RefSeq" id="WP_072279017.1">
    <property type="nucleotide sequence ID" value="NZ_BCSZ01000059.1"/>
</dbReference>
<keyword evidence="1" id="KW-0413">Isomerase</keyword>
<evidence type="ECO:0000313" key="2">
    <source>
        <dbReference type="Proteomes" id="UP000069705"/>
    </source>
</evidence>
<dbReference type="GO" id="GO:0016740">
    <property type="term" value="F:transferase activity"/>
    <property type="evidence" value="ECO:0007669"/>
    <property type="project" value="UniProtKB-KW"/>
</dbReference>
<accession>A0A100WW08</accession>
<protein>
    <submittedName>
        <fullName evidence="1">Glucosamine 6-phosphate synthetase, contains amidotransferase and phosphosugar isomerase domains</fullName>
    </submittedName>
</protein>
<reference evidence="1 2" key="1">
    <citation type="journal article" date="2016" name="Genome Announc.">
        <title>Draft Genome Sequences of Five Rapidly Growing Mycobacterium Species, M. thermoresistibile, M. fortuitum subsp. acetamidolyticum, M. canariasense, M. brisbanense, and M. novocastrense.</title>
        <authorList>
            <person name="Katahira K."/>
            <person name="Ogura Y."/>
            <person name="Gotoh Y."/>
            <person name="Hayashi T."/>
        </authorList>
    </citation>
    <scope>NUCLEOTIDE SEQUENCE [LARGE SCALE GENOMIC DNA]</scope>
    <source>
        <strain evidence="1 2">JCM6368</strain>
    </source>
</reference>